<dbReference type="Proteomes" id="UP001139157">
    <property type="component" value="Unassembled WGS sequence"/>
</dbReference>
<accession>A0A9X2ECI3</accession>
<comment type="caution">
    <text evidence="1">The sequence shown here is derived from an EMBL/GenBank/DDBJ whole genome shotgun (WGS) entry which is preliminary data.</text>
</comment>
<name>A0A9X2ECI3_9NOCA</name>
<evidence type="ECO:0000313" key="1">
    <source>
        <dbReference type="EMBL" id="MCM6776733.1"/>
    </source>
</evidence>
<sequence length="99" mass="10205">MTMTDEHPGSAHESPYEEIQQVPLVLLRDEPAAAAARERLLQAIGREADAVADLQPGNAAGALAELARAYALITSTETTTTAALSAPAPAGRTAPDPTT</sequence>
<gene>
    <name evidence="1" type="ORF">NDR86_24910</name>
</gene>
<proteinExistence type="predicted"/>
<dbReference type="RefSeq" id="WP_251915058.1">
    <property type="nucleotide sequence ID" value="NZ_JAMRXG010000011.1"/>
</dbReference>
<evidence type="ECO:0000313" key="2">
    <source>
        <dbReference type="Proteomes" id="UP001139157"/>
    </source>
</evidence>
<keyword evidence="2" id="KW-1185">Reference proteome</keyword>
<dbReference type="EMBL" id="JAMRXG010000011">
    <property type="protein sequence ID" value="MCM6776733.1"/>
    <property type="molecule type" value="Genomic_DNA"/>
</dbReference>
<reference evidence="1" key="1">
    <citation type="submission" date="2022-06" db="EMBL/GenBank/DDBJ databases">
        <title>Novel species in genus nocardia.</title>
        <authorList>
            <person name="Li F."/>
        </authorList>
    </citation>
    <scope>NUCLEOTIDE SEQUENCE</scope>
    <source>
        <strain evidence="1">CDC141</strain>
    </source>
</reference>
<protein>
    <submittedName>
        <fullName evidence="1">Uncharacterized protein</fullName>
    </submittedName>
</protein>
<organism evidence="1 2">
    <name type="scientific">Nocardia pulmonis</name>
    <dbReference type="NCBI Taxonomy" id="2951408"/>
    <lineage>
        <taxon>Bacteria</taxon>
        <taxon>Bacillati</taxon>
        <taxon>Actinomycetota</taxon>
        <taxon>Actinomycetes</taxon>
        <taxon>Mycobacteriales</taxon>
        <taxon>Nocardiaceae</taxon>
        <taxon>Nocardia</taxon>
    </lineage>
</organism>
<dbReference type="AlphaFoldDB" id="A0A9X2ECI3"/>